<dbReference type="Proteomes" id="UP000813444">
    <property type="component" value="Unassembled WGS sequence"/>
</dbReference>
<dbReference type="EMBL" id="JAGPNK010000004">
    <property type="protein sequence ID" value="KAH7322571.1"/>
    <property type="molecule type" value="Genomic_DNA"/>
</dbReference>
<sequence length="322" mass="34810">MAQACYYPDGSLAPDQFRCTTDTAESFCCPDNENCLANKLCYFNSTGFDDVFRHFYFRGSCTDQSWDSPDCPNYCTESSDGRDLAWQCGDDENKYHCLLNLNEYQDGGDNAEQGCSGPSAFTIEGPSSIIPWPSSTQEPSSTRTTEQTGLETDIVRETTSETLRSTSTEAGSTSTDVRSTTNTVSTTGASSVSGTPFAGQSPDTADSSNFSTGVGVGIGVGVGLFLLLGLAAMIFFWRRRRQPKSPNKVNPDEASLSSVDSITHTNMAWGAQHHEAPDTGKQEISGDSMILEAPSDAQKYEAPDYTQIHEIGGNVKRYELPG</sequence>
<accession>A0A8K0SZJ6</accession>
<organism evidence="3 4">
    <name type="scientific">Stachybotrys elegans</name>
    <dbReference type="NCBI Taxonomy" id="80388"/>
    <lineage>
        <taxon>Eukaryota</taxon>
        <taxon>Fungi</taxon>
        <taxon>Dikarya</taxon>
        <taxon>Ascomycota</taxon>
        <taxon>Pezizomycotina</taxon>
        <taxon>Sordariomycetes</taxon>
        <taxon>Hypocreomycetidae</taxon>
        <taxon>Hypocreales</taxon>
        <taxon>Stachybotryaceae</taxon>
        <taxon>Stachybotrys</taxon>
    </lineage>
</organism>
<keyword evidence="4" id="KW-1185">Reference proteome</keyword>
<evidence type="ECO:0008006" key="5">
    <source>
        <dbReference type="Google" id="ProtNLM"/>
    </source>
</evidence>
<keyword evidence="2" id="KW-0472">Membrane</keyword>
<evidence type="ECO:0000313" key="3">
    <source>
        <dbReference type="EMBL" id="KAH7322571.1"/>
    </source>
</evidence>
<dbReference type="AlphaFoldDB" id="A0A8K0SZJ6"/>
<reference evidence="3" key="1">
    <citation type="journal article" date="2021" name="Nat. Commun.">
        <title>Genetic determinants of endophytism in the Arabidopsis root mycobiome.</title>
        <authorList>
            <person name="Mesny F."/>
            <person name="Miyauchi S."/>
            <person name="Thiergart T."/>
            <person name="Pickel B."/>
            <person name="Atanasova L."/>
            <person name="Karlsson M."/>
            <person name="Huettel B."/>
            <person name="Barry K.W."/>
            <person name="Haridas S."/>
            <person name="Chen C."/>
            <person name="Bauer D."/>
            <person name="Andreopoulos W."/>
            <person name="Pangilinan J."/>
            <person name="LaButti K."/>
            <person name="Riley R."/>
            <person name="Lipzen A."/>
            <person name="Clum A."/>
            <person name="Drula E."/>
            <person name="Henrissat B."/>
            <person name="Kohler A."/>
            <person name="Grigoriev I.V."/>
            <person name="Martin F.M."/>
            <person name="Hacquard S."/>
        </authorList>
    </citation>
    <scope>NUCLEOTIDE SEQUENCE</scope>
    <source>
        <strain evidence="3">MPI-CAGE-CH-0235</strain>
    </source>
</reference>
<feature type="transmembrane region" description="Helical" evidence="2">
    <location>
        <begin position="214"/>
        <end position="237"/>
    </location>
</feature>
<dbReference type="OrthoDB" id="5215637at2759"/>
<feature type="compositionally biased region" description="Polar residues" evidence="1">
    <location>
        <begin position="133"/>
        <end position="150"/>
    </location>
</feature>
<comment type="caution">
    <text evidence="3">The sequence shown here is derived from an EMBL/GenBank/DDBJ whole genome shotgun (WGS) entry which is preliminary data.</text>
</comment>
<name>A0A8K0SZJ6_9HYPO</name>
<evidence type="ECO:0000256" key="2">
    <source>
        <dbReference type="SAM" id="Phobius"/>
    </source>
</evidence>
<evidence type="ECO:0000256" key="1">
    <source>
        <dbReference type="SAM" id="MobiDB-lite"/>
    </source>
</evidence>
<feature type="compositionally biased region" description="Low complexity" evidence="1">
    <location>
        <begin position="160"/>
        <end position="195"/>
    </location>
</feature>
<evidence type="ECO:0000313" key="4">
    <source>
        <dbReference type="Proteomes" id="UP000813444"/>
    </source>
</evidence>
<proteinExistence type="predicted"/>
<gene>
    <name evidence="3" type="ORF">B0I35DRAFT_509887</name>
</gene>
<feature type="region of interest" description="Disordered" evidence="1">
    <location>
        <begin position="126"/>
        <end position="206"/>
    </location>
</feature>
<protein>
    <recommendedName>
        <fullName evidence="5">Mid2 domain-containing protein</fullName>
    </recommendedName>
</protein>
<keyword evidence="2" id="KW-1133">Transmembrane helix</keyword>
<keyword evidence="2" id="KW-0812">Transmembrane</keyword>